<dbReference type="Proteomes" id="UP001348817">
    <property type="component" value="Plasmid pFA1"/>
</dbReference>
<dbReference type="PANTHER" id="PTHR35038">
    <property type="entry name" value="DISSIMILATORY SULFITE REDUCTASE SIRA"/>
    <property type="match status" value="1"/>
</dbReference>
<dbReference type="Gene3D" id="1.10.1130.10">
    <property type="entry name" value="Flavocytochrome C3, Chain A"/>
    <property type="match status" value="1"/>
</dbReference>
<dbReference type="GO" id="GO:0016491">
    <property type="term" value="F:oxidoreductase activity"/>
    <property type="evidence" value="ECO:0007669"/>
    <property type="project" value="TreeGrafter"/>
</dbReference>
<dbReference type="NCBIfam" id="TIGR04315">
    <property type="entry name" value="octaheme_Shew"/>
    <property type="match status" value="1"/>
</dbReference>
<accession>A0AAU9CU53</accession>
<evidence type="ECO:0000313" key="2">
    <source>
        <dbReference type="EMBL" id="BDD11598.1"/>
    </source>
</evidence>
<reference evidence="2 3" key="1">
    <citation type="submission" date="2021-12" db="EMBL/GenBank/DDBJ databases">
        <title>Genome sequencing of bacteria with rrn-lacking chromosome and rrn-plasmid.</title>
        <authorList>
            <person name="Anda M."/>
            <person name="Iwasaki W."/>
        </authorList>
    </citation>
    <scope>NUCLEOTIDE SEQUENCE [LARGE SCALE GENOMIC DNA]</scope>
    <source>
        <strain evidence="2 3">DSM 100852</strain>
        <plasmid evidence="2 3">pFA1</plasmid>
    </source>
</reference>
<geneLocation type="plasmid" evidence="2 3">
    <name>pFA1</name>
</geneLocation>
<dbReference type="PIRSF" id="PIRSF039014">
    <property type="entry name" value="OTR_cyc"/>
    <property type="match status" value="1"/>
</dbReference>
<organism evidence="2 3">
    <name type="scientific">Fulvitalea axinellae</name>
    <dbReference type="NCBI Taxonomy" id="1182444"/>
    <lineage>
        <taxon>Bacteria</taxon>
        <taxon>Pseudomonadati</taxon>
        <taxon>Bacteroidota</taxon>
        <taxon>Cytophagia</taxon>
        <taxon>Cytophagales</taxon>
        <taxon>Persicobacteraceae</taxon>
        <taxon>Fulvitalea</taxon>
    </lineage>
</organism>
<proteinExistence type="predicted"/>
<keyword evidence="3" id="KW-1185">Reference proteome</keyword>
<name>A0AAU9CU53_9BACT</name>
<protein>
    <submittedName>
        <fullName evidence="2">Cytochrome c</fullName>
    </submittedName>
</protein>
<evidence type="ECO:0000256" key="1">
    <source>
        <dbReference type="ARBA" id="ARBA00022729"/>
    </source>
</evidence>
<dbReference type="InterPro" id="IPR024673">
    <property type="entry name" value="Octahem_Cyt_c"/>
</dbReference>
<dbReference type="EMBL" id="AP025315">
    <property type="protein sequence ID" value="BDD11598.1"/>
    <property type="molecule type" value="Genomic_DNA"/>
</dbReference>
<dbReference type="SUPFAM" id="SSF48695">
    <property type="entry name" value="Multiheme cytochromes"/>
    <property type="match status" value="1"/>
</dbReference>
<dbReference type="CDD" id="cd08168">
    <property type="entry name" value="Cytochrom_C3"/>
    <property type="match status" value="1"/>
</dbReference>
<dbReference type="InterPro" id="IPR036280">
    <property type="entry name" value="Multihaem_cyt_sf"/>
</dbReference>
<sequence>MKKNLVIIIGLNIVLALAIRWAYNVELSMNRQESMSEVLKKKYGQKSLPATDHSKFEILQKKFDTPQAVTQACISCHTERHKEVMESNHWNWEREEYIEGRGVTYLGKSNLLNNYCIGASSNEQACAKCHIGYDFESTPNFYKKEENVDCLVCHDNSGEYMKGGGLAGLPAGTVDLGASARHVGNPTKESCGSCHFYSGGGNNVKHGDLEEAQTDCSREVDVHMASQGVDMSCVDCHSADKHNIKGKLYSVSSANKNRAECQTCHGELPHESEALNTHTAKVACQTCHIPSYAKANATKMSWDWSTAGKLKDGKPYSEDDSLGNHTYMSIKGSFTWAKNVTPEYVWFNGTADHYVLGDKVDTLKAIKLNELFGSYSDGKIMPVKVHRGRQPYDPVNKTLIQPFTYAKEKGKGAYWKDFDWQKASEIGMKEVGLPFSGEVTFPKTEMYWPVNHMVSPADKSLSCADCHTNSPTGRLANLKGFYLPGRDGHSGVDFFGKWLLILSCIGLVGHAGLRILSGLKSKQA</sequence>
<evidence type="ECO:0000313" key="3">
    <source>
        <dbReference type="Proteomes" id="UP001348817"/>
    </source>
</evidence>
<dbReference type="InterPro" id="IPR051829">
    <property type="entry name" value="Multiheme_Cytochr_ET"/>
</dbReference>
<dbReference type="PANTHER" id="PTHR35038:SF5">
    <property type="entry name" value="CYTOCHROME C-TYPE PROTEIN NRFB"/>
    <property type="match status" value="1"/>
</dbReference>
<keyword evidence="2" id="KW-0614">Plasmid</keyword>
<dbReference type="KEGG" id="fax:FUAX_40300"/>
<dbReference type="AlphaFoldDB" id="A0AAU9CU53"/>
<dbReference type="RefSeq" id="WP_338394730.1">
    <property type="nucleotide sequence ID" value="NZ_AP025315.1"/>
</dbReference>
<dbReference type="Pfam" id="PF11783">
    <property type="entry name" value="Cytochrome_cB"/>
    <property type="match status" value="1"/>
</dbReference>
<keyword evidence="1" id="KW-0732">Signal</keyword>
<gene>
    <name evidence="2" type="ORF">FUAX_40300</name>
</gene>